<feature type="compositionally biased region" description="Polar residues" evidence="9">
    <location>
        <begin position="712"/>
        <end position="723"/>
    </location>
</feature>
<reference evidence="11" key="1">
    <citation type="submission" date="2022-07" db="EMBL/GenBank/DDBJ databases">
        <title>Phylogenomic reconstructions and comparative analyses of Kickxellomycotina fungi.</title>
        <authorList>
            <person name="Reynolds N.K."/>
            <person name="Stajich J.E."/>
            <person name="Barry K."/>
            <person name="Grigoriev I.V."/>
            <person name="Crous P."/>
            <person name="Smith M.E."/>
        </authorList>
    </citation>
    <scope>NUCLEOTIDE SEQUENCE</scope>
    <source>
        <strain evidence="11">RSA 861</strain>
    </source>
</reference>
<feature type="region of interest" description="Disordered" evidence="9">
    <location>
        <begin position="712"/>
        <end position="731"/>
    </location>
</feature>
<name>A0A9W7ZZ13_9FUNG</name>
<dbReference type="InterPro" id="IPR019559">
    <property type="entry name" value="Cullin_neddylation_domain"/>
</dbReference>
<dbReference type="SMART" id="SM00182">
    <property type="entry name" value="CULLIN"/>
    <property type="match status" value="1"/>
</dbReference>
<dbReference type="PANTHER" id="PTHR11932">
    <property type="entry name" value="CULLIN"/>
    <property type="match status" value="1"/>
</dbReference>
<dbReference type="EMBL" id="JANBPT010000466">
    <property type="protein sequence ID" value="KAJ1919648.1"/>
    <property type="molecule type" value="Genomic_DNA"/>
</dbReference>
<dbReference type="Gene3D" id="1.10.10.10">
    <property type="entry name" value="Winged helix-like DNA-binding domain superfamily/Winged helix DNA-binding domain"/>
    <property type="match status" value="1"/>
</dbReference>
<dbReference type="InterPro" id="IPR036388">
    <property type="entry name" value="WH-like_DNA-bd_sf"/>
</dbReference>
<evidence type="ECO:0000256" key="6">
    <source>
        <dbReference type="ARBA" id="ARBA00040451"/>
    </source>
</evidence>
<dbReference type="InterPro" id="IPR036317">
    <property type="entry name" value="Cullin_homology_sf"/>
</dbReference>
<evidence type="ECO:0000256" key="3">
    <source>
        <dbReference type="ARBA" id="ARBA00022499"/>
    </source>
</evidence>
<keyword evidence="12" id="KW-1185">Reference proteome</keyword>
<evidence type="ECO:0000256" key="4">
    <source>
        <dbReference type="ARBA" id="ARBA00022786"/>
    </source>
</evidence>
<gene>
    <name evidence="11" type="ORF">IWQ60_007190</name>
</gene>
<evidence type="ECO:0000256" key="1">
    <source>
        <dbReference type="ARBA" id="ARBA00004906"/>
    </source>
</evidence>
<accession>A0A9W7ZZ13</accession>
<feature type="domain" description="Cullin family profile" evidence="10">
    <location>
        <begin position="450"/>
        <end position="677"/>
    </location>
</feature>
<dbReference type="SUPFAM" id="SSF46785">
    <property type="entry name" value="Winged helix' DNA-binding domain"/>
    <property type="match status" value="1"/>
</dbReference>
<dbReference type="OrthoDB" id="27073at2759"/>
<dbReference type="FunFam" id="1.10.10.10:FF:000014">
    <property type="entry name" value="Cullin 1"/>
    <property type="match status" value="1"/>
</dbReference>
<evidence type="ECO:0000313" key="11">
    <source>
        <dbReference type="EMBL" id="KAJ1919648.1"/>
    </source>
</evidence>
<evidence type="ECO:0000256" key="2">
    <source>
        <dbReference type="ARBA" id="ARBA00006019"/>
    </source>
</evidence>
<dbReference type="InterPro" id="IPR001373">
    <property type="entry name" value="Cullin_N"/>
</dbReference>
<dbReference type="InterPro" id="IPR016158">
    <property type="entry name" value="Cullin_homology"/>
</dbReference>
<comment type="pathway">
    <text evidence="1">Protein modification; protein ubiquitination.</text>
</comment>
<protein>
    <recommendedName>
        <fullName evidence="6">Cullin-5</fullName>
    </recommendedName>
</protein>
<evidence type="ECO:0000259" key="10">
    <source>
        <dbReference type="PROSITE" id="PS50069"/>
    </source>
</evidence>
<comment type="caution">
    <text evidence="11">The sequence shown here is derived from an EMBL/GenBank/DDBJ whole genome shotgun (WGS) entry which is preliminary data.</text>
</comment>
<organism evidence="11 12">
    <name type="scientific">Tieghemiomyces parasiticus</name>
    <dbReference type="NCBI Taxonomy" id="78921"/>
    <lineage>
        <taxon>Eukaryota</taxon>
        <taxon>Fungi</taxon>
        <taxon>Fungi incertae sedis</taxon>
        <taxon>Zoopagomycota</taxon>
        <taxon>Kickxellomycotina</taxon>
        <taxon>Dimargaritomycetes</taxon>
        <taxon>Dimargaritales</taxon>
        <taxon>Dimargaritaceae</taxon>
        <taxon>Tieghemiomyces</taxon>
    </lineage>
</organism>
<dbReference type="Pfam" id="PF10557">
    <property type="entry name" value="Cullin_Nedd8"/>
    <property type="match status" value="1"/>
</dbReference>
<dbReference type="PROSITE" id="PS50069">
    <property type="entry name" value="CULLIN_2"/>
    <property type="match status" value="1"/>
</dbReference>
<dbReference type="SMART" id="SM00884">
    <property type="entry name" value="Cullin_Nedd8"/>
    <property type="match status" value="1"/>
</dbReference>
<dbReference type="FunFam" id="1.20.1310.10:FF:000055">
    <property type="entry name" value="Cullin family protein"/>
    <property type="match status" value="1"/>
</dbReference>
<dbReference type="Pfam" id="PF26557">
    <property type="entry name" value="Cullin_AB"/>
    <property type="match status" value="1"/>
</dbReference>
<keyword evidence="3" id="KW-1017">Isopeptide bond</keyword>
<dbReference type="InterPro" id="IPR059120">
    <property type="entry name" value="Cullin-like_AB"/>
</dbReference>
<dbReference type="InterPro" id="IPR016159">
    <property type="entry name" value="Cullin_repeat-like_dom_sf"/>
</dbReference>
<evidence type="ECO:0000256" key="5">
    <source>
        <dbReference type="ARBA" id="ARBA00022843"/>
    </source>
</evidence>
<dbReference type="Pfam" id="PF00888">
    <property type="entry name" value="Cullin"/>
    <property type="match status" value="1"/>
</dbReference>
<proteinExistence type="inferred from homology"/>
<dbReference type="InterPro" id="IPR036390">
    <property type="entry name" value="WH_DNA-bd_sf"/>
</dbReference>
<dbReference type="AlphaFoldDB" id="A0A9W7ZZ13"/>
<evidence type="ECO:0000313" key="12">
    <source>
        <dbReference type="Proteomes" id="UP001150569"/>
    </source>
</evidence>
<keyword evidence="4" id="KW-0833">Ubl conjugation pathway</keyword>
<dbReference type="SUPFAM" id="SSF74788">
    <property type="entry name" value="Cullin repeat-like"/>
    <property type="match status" value="1"/>
</dbReference>
<sequence>MLLLNRKRVPFESKWAELSQVLTRIYTFTDVEGVSGVEVMQLVYDMCTARPTPYTRELLAALTRYLEDHVNRTLVHIVHNSNPLRAYGQHWNKYQRASAHTDSLCIYLNKQLRIQAQRTTPDDPWATLNLAAVDPLQSSVAAVAAQADSISLADIAADGEPRLPSTTYPSGITRSPPSVLTLAYRAWRDRLLAVVRTQYQNVLIKQVFDIITTSRQGGPADHALVHDFVDTLCVMEPPPDRADSSYQTEFKEPYLARLRQFTERRGRELYESLSVTAFMRQVEVLLQEEAVNAERYCHPNTADEVAACCEQTLIIPYVARLQTELDAAIVAEHLTKCTLAYQLLARVSDGVGAALRTYEKHVITAGRAVWRAVPSTEFKDLRSAVEWLMDLHSQHVTICQDVFKQDRLFVAALDKAFRAIINYSLGRDVSAPIATDTGNPTSSGTGRLPHAPELLARYADVVLLRKSARATTLTDADRERRLHQLINLFRYLDDKDVFQTAYTRLLAKRLLFDQSVSLDTETAVVSRLRDLCGAEYTGHLQQMFNDLAVSQGLTEEFSVASPEPWRLDVRVLTVRAWPLTAGPAAPVLPTALDTSLQQFTELYHRKHSGRKLQWLWQFTGGDLELHYLDKRYRIRLSLYQLALLLQFESDDRHTIQQLAQAAGLSAAEVTQNLRPVADLGLLVTMDPVASWKPATLLTLNLRFSSKRTRLRVSTTNPTASESATVEPDPGRASLGEDRKLYLQALIVRIMKTRHRLPHTALLNEVIQEAQPRFRPDVVLVKKSIEQLLNKEYLERDPANRDVYIYVA</sequence>
<dbReference type="GO" id="GO:0006511">
    <property type="term" value="P:ubiquitin-dependent protein catabolic process"/>
    <property type="evidence" value="ECO:0007669"/>
    <property type="project" value="InterPro"/>
</dbReference>
<dbReference type="GO" id="GO:0031625">
    <property type="term" value="F:ubiquitin protein ligase binding"/>
    <property type="evidence" value="ECO:0007669"/>
    <property type="project" value="InterPro"/>
</dbReference>
<dbReference type="Gene3D" id="1.20.1310.10">
    <property type="entry name" value="Cullin Repeats"/>
    <property type="match status" value="4"/>
</dbReference>
<keyword evidence="5" id="KW-0832">Ubl conjugation</keyword>
<dbReference type="Proteomes" id="UP001150569">
    <property type="component" value="Unassembled WGS sequence"/>
</dbReference>
<evidence type="ECO:0000256" key="7">
    <source>
        <dbReference type="PROSITE-ProRule" id="PRU00330"/>
    </source>
</evidence>
<comment type="similarity">
    <text evidence="2 7 8">Belongs to the cullin family.</text>
</comment>
<dbReference type="Gene3D" id="3.30.230.130">
    <property type="entry name" value="Cullin, Chain C, Domain 2"/>
    <property type="match status" value="1"/>
</dbReference>
<evidence type="ECO:0000256" key="9">
    <source>
        <dbReference type="SAM" id="MobiDB-lite"/>
    </source>
</evidence>
<dbReference type="FunFam" id="1.20.1310.10:FF:000014">
    <property type="entry name" value="Cullin 5"/>
    <property type="match status" value="1"/>
</dbReference>
<evidence type="ECO:0000256" key="8">
    <source>
        <dbReference type="RuleBase" id="RU003829"/>
    </source>
</evidence>
<dbReference type="InterPro" id="IPR045093">
    <property type="entry name" value="Cullin"/>
</dbReference>
<dbReference type="SUPFAM" id="SSF75632">
    <property type="entry name" value="Cullin homology domain"/>
    <property type="match status" value="1"/>
</dbReference>